<keyword evidence="2" id="KW-1185">Reference proteome</keyword>
<accession>A0ABP9SU77</accession>
<dbReference type="Proteomes" id="UP001500200">
    <property type="component" value="Unassembled WGS sequence"/>
</dbReference>
<dbReference type="EMBL" id="BAABKK010000033">
    <property type="protein sequence ID" value="GAA5200810.1"/>
    <property type="molecule type" value="Genomic_DNA"/>
</dbReference>
<reference evidence="2" key="1">
    <citation type="journal article" date="2019" name="Int. J. Syst. Evol. Microbiol.">
        <title>The Global Catalogue of Microorganisms (GCM) 10K type strain sequencing project: providing services to taxonomists for standard genome sequencing and annotation.</title>
        <authorList>
            <consortium name="The Broad Institute Genomics Platform"/>
            <consortium name="The Broad Institute Genome Sequencing Center for Infectious Disease"/>
            <person name="Wu L."/>
            <person name="Ma J."/>
        </authorList>
    </citation>
    <scope>NUCLEOTIDE SEQUENCE [LARGE SCALE GENOMIC DNA]</scope>
    <source>
        <strain evidence="2">JCM 18514</strain>
    </source>
</reference>
<protein>
    <submittedName>
        <fullName evidence="1">Uncharacterized protein</fullName>
    </submittedName>
</protein>
<organism evidence="1 2">
    <name type="scientific">Arthrobacter gyeryongensis</name>
    <dbReference type="NCBI Taxonomy" id="1650592"/>
    <lineage>
        <taxon>Bacteria</taxon>
        <taxon>Bacillati</taxon>
        <taxon>Actinomycetota</taxon>
        <taxon>Actinomycetes</taxon>
        <taxon>Micrococcales</taxon>
        <taxon>Micrococcaceae</taxon>
        <taxon>Arthrobacter</taxon>
    </lineage>
</organism>
<evidence type="ECO:0000313" key="2">
    <source>
        <dbReference type="Proteomes" id="UP001500200"/>
    </source>
</evidence>
<comment type="caution">
    <text evidence="1">The sequence shown here is derived from an EMBL/GenBank/DDBJ whole genome shotgun (WGS) entry which is preliminary data.</text>
</comment>
<name>A0ABP9SU77_9MICC</name>
<gene>
    <name evidence="1" type="ORF">GCM10023346_43760</name>
</gene>
<sequence length="88" mass="9528">MPQIPKVYCVYDNSFQGAGASSGTLTIFESKSSVCNHAAGSLPTNSRAPERFGLDDATADSATRRWSSANTEIGSFHTDFWGNHTEIR</sequence>
<evidence type="ECO:0000313" key="1">
    <source>
        <dbReference type="EMBL" id="GAA5200810.1"/>
    </source>
</evidence>
<proteinExistence type="predicted"/>